<evidence type="ECO:0000313" key="2">
    <source>
        <dbReference type="Proteomes" id="UP000465361"/>
    </source>
</evidence>
<reference evidence="1 2" key="1">
    <citation type="journal article" date="2019" name="Emerg. Microbes Infect.">
        <title>Comprehensive subspecies identification of 175 nontuberculous mycobacteria species based on 7547 genomic profiles.</title>
        <authorList>
            <person name="Matsumoto Y."/>
            <person name="Kinjo T."/>
            <person name="Motooka D."/>
            <person name="Nabeya D."/>
            <person name="Jung N."/>
            <person name="Uechi K."/>
            <person name="Horii T."/>
            <person name="Iida T."/>
            <person name="Fujita J."/>
            <person name="Nakamura S."/>
        </authorList>
    </citation>
    <scope>NUCLEOTIDE SEQUENCE [LARGE SCALE GENOMIC DNA]</scope>
    <source>
        <strain evidence="1 2">JCM 17322</strain>
    </source>
</reference>
<keyword evidence="2" id="KW-1185">Reference proteome</keyword>
<organism evidence="1 2">
    <name type="scientific">Mycobacterium botniense</name>
    <dbReference type="NCBI Taxonomy" id="84962"/>
    <lineage>
        <taxon>Bacteria</taxon>
        <taxon>Bacillati</taxon>
        <taxon>Actinomycetota</taxon>
        <taxon>Actinomycetes</taxon>
        <taxon>Mycobacteriales</taxon>
        <taxon>Mycobacteriaceae</taxon>
        <taxon>Mycobacterium</taxon>
    </lineage>
</organism>
<dbReference type="Proteomes" id="UP000465361">
    <property type="component" value="Unassembled WGS sequence"/>
</dbReference>
<proteinExistence type="predicted"/>
<dbReference type="AlphaFoldDB" id="A0A7I9XYB4"/>
<evidence type="ECO:0000313" key="1">
    <source>
        <dbReference type="EMBL" id="GFG74801.1"/>
    </source>
</evidence>
<accession>A0A7I9XYB4</accession>
<gene>
    <name evidence="1" type="ORF">MBOT_21660</name>
</gene>
<protein>
    <submittedName>
        <fullName evidence="1">Uncharacterized protein</fullName>
    </submittedName>
</protein>
<comment type="caution">
    <text evidence="1">The sequence shown here is derived from an EMBL/GenBank/DDBJ whole genome shotgun (WGS) entry which is preliminary data.</text>
</comment>
<name>A0A7I9XYB4_9MYCO</name>
<dbReference type="EMBL" id="BLKW01000004">
    <property type="protein sequence ID" value="GFG74801.1"/>
    <property type="molecule type" value="Genomic_DNA"/>
</dbReference>
<sequence length="69" mass="7637">MTGGGTDVIGQCHGHRPCWEYVQAKGFKMSHRLKPATEMTVSFDGRDERMGNPDRAKQLIGMADNNDAN</sequence>